<dbReference type="GO" id="GO:0042030">
    <property type="term" value="F:ATPase inhibitor activity"/>
    <property type="evidence" value="ECO:0007669"/>
    <property type="project" value="EnsemblFungi"/>
</dbReference>
<dbReference type="RefSeq" id="XP_007376604.1">
    <property type="nucleotide sequence ID" value="XM_007376542.1"/>
</dbReference>
<dbReference type="Gene3D" id="1.25.10.10">
    <property type="entry name" value="Leucine-rich Repeat Variant"/>
    <property type="match status" value="2"/>
</dbReference>
<gene>
    <name evidence="7" type="ORF">SPAPADRAFT_51799</name>
</gene>
<feature type="domain" description="Proteasome adapter and scaffold protein ECM29 HEAT-repeat" evidence="6">
    <location>
        <begin position="1269"/>
        <end position="1430"/>
    </location>
</feature>
<proteinExistence type="predicted"/>
<dbReference type="KEGG" id="spaa:SPAPADRAFT_51799"/>
<comment type="subcellular location">
    <subcellularLocation>
        <location evidence="1">Cytoplasm</location>
    </subcellularLocation>
</comment>
<dbReference type="OrthoDB" id="16066at2759"/>
<keyword evidence="3" id="KW-0677">Repeat</keyword>
<organism evidence="8">
    <name type="scientific">Spathaspora passalidarum (strain NRRL Y-27907 / 11-Y1)</name>
    <dbReference type="NCBI Taxonomy" id="619300"/>
    <lineage>
        <taxon>Eukaryota</taxon>
        <taxon>Fungi</taxon>
        <taxon>Dikarya</taxon>
        <taxon>Ascomycota</taxon>
        <taxon>Saccharomycotina</taxon>
        <taxon>Pichiomycetes</taxon>
        <taxon>Debaryomycetaceae</taxon>
        <taxon>Spathaspora</taxon>
    </lineage>
</organism>
<dbReference type="GO" id="GO:0036503">
    <property type="term" value="P:ERAD pathway"/>
    <property type="evidence" value="ECO:0007669"/>
    <property type="project" value="TreeGrafter"/>
</dbReference>
<keyword evidence="2" id="KW-0963">Cytoplasm</keyword>
<keyword evidence="8" id="KW-1185">Reference proteome</keyword>
<evidence type="ECO:0000256" key="3">
    <source>
        <dbReference type="ARBA" id="ARBA00022737"/>
    </source>
</evidence>
<dbReference type="InParanoid" id="G3ARX7"/>
<dbReference type="Proteomes" id="UP000000709">
    <property type="component" value="Unassembled WGS sequence"/>
</dbReference>
<dbReference type="InterPro" id="IPR024372">
    <property type="entry name" value="Ecm29_N"/>
</dbReference>
<dbReference type="eggNOG" id="KOG0915">
    <property type="taxonomic scope" value="Eukaryota"/>
</dbReference>
<dbReference type="GO" id="GO:0060090">
    <property type="term" value="F:molecular adaptor activity"/>
    <property type="evidence" value="ECO:0007669"/>
    <property type="project" value="EnsemblFungi"/>
</dbReference>
<feature type="domain" description="Proteasome component Ecm29 N-terminal" evidence="5">
    <location>
        <begin position="9"/>
        <end position="504"/>
    </location>
</feature>
<sequence length="1809" mass="203052">MAEAELSLVNKAELRIALASTDEQFQHSLSLYLCPILLKLSSPHVQVRQAVLKIVQHLIPRITAARSITLPIDALVQQVKSPRVGPGVDAGSVQLYSTLFIFRGIDRITDEQRIKLVPDIIDNIHLYSDAIRARMFSIFSKLLTSWKAPFKGTDEYDAMRTTLGFDKNAEVEKYLSFTIAKFLLLLPDSNNKATPGLSLQDNSFFTSNAGVTYKTREEIFTTKRNLLEFLKAGFQNDQLALPLLVASADPSSSINESAEGLFKRLNIELDDVTIYGNVSLIDHLVLLFLGQPGIPAVDSNLQYKILRVLIKSTRIRLHPEISVISKTALHSDNPRIRQLAITFISWLGQSDNVNQELEQFNLQMVGELRNDIISEGWPSMELQGKVNFAQRIKDRQLKYETLGNILKSYPQIIDWSFIEFLYGSLEGDQPELRVSIQDALSGLSMHLSKLSQENKYLLKRLAAKYLTASADNVNISACRYIAIKHINSAFPFEDSETRFLSILGSSRENAPETIEEAQNGIHPYWFNIRQVNYTTGFKSTSYLLGQETSVIFPSFGAFMNVLTEEIDKAKSVQNSSIFKSLPTAILFAQQALVMESIKGNETVIIPDQDWAVRLDKAIEVNDKVRNLVTQHMENISIHEPIVQLLNLCIDALIGQSTHTVPTDTTYGTILSRIISFSSSPIVEFLIPRVAELVALLDKVHDEITISQICKAIGIIATHPSNVNSSIKELVVDLGLNNKTNILAVSYIISRLYLRDRVNIIDETTLVSHLDILEKMLQEQGSAYYSALDSISQLSMFGVLGPIQNQGLSNYVTTFKNIIKLKVKKIDEKSVLTLGYLILANNRDAIEGLSEDEQSIYDTHISKQIEYIFTSAESLTIAAAGWDSSVLSKQLDIPGEIVKYIPRDTSRAGIILDSVLGACKNTKPALRRAGCVWLLSLVQHCSKLEAITSRAGEIHVAFMKFLADRDELIQESASRGLGLVYELGDVELKDTLVKSLLKSFTSTTDSVKITAGTVESDTQLFEPDVLKTDDGSISTYKDVLNLAQEVGDPTLVYKFMSLAKSSSLWTSRKGIAYGLESILSQTSLDSLLAKDSSMSNRLIPKLFRYRYDPNEGVAKSMNDIWNSLIKDTSKAVTANLDPILAEVLKSMGRKEWRVRQAGTAALNDLLTMVEVEDYETKLDDIWTMSFRVMDDIKESVRKEATKLTKVLTTELTRLLESSSYKLKTEKISGILSILIPFFLGNKGVLSDSADVRNFSLEILSKLCKSNNKAIKSYVPELIENFILLFSSLEPEVINYLALNASKYNIDNNAIDASRLTSIGKSPLMEVTETLLSQLDDSNLPEFIIRLESAIKKSVGLPSKVCGSRVIVSLIMNHYQVIKPYGDKLLAVSSAQIKDRNDTIASSYAGSSGYLCRIASTNSILKYSEMIKKMYFESEDDRFRSISSVAADSVSKYAGDKFDLVSSAFLPLAYIGKFDAVEQVRENFDRVWIEHSGGKSAIKLYLAEIVDLIKKYIQSNKFEVRKTLARTLSDVSKSIDNLNEFSEPLIHDILSVLLEANKGKSWEGKELIFDALVSFAILSKSYISQHEDVHQAIEKTVTIEVKRRNKEYQKHVVLSVGKYIHEFHNEEVVDLYIQIMGKVLSDGYYQSDDDSDVEMDEVEPITVKENINLEESRLHLLQNLTEAFYIPVNDSLFTFVFNQIKEIFQSKIIANTWRSKVQTSEIYIAIIDILKDTKLKPNQVEFLLRTWNYLKLQSLLPESIENVKIQFIKLSYALIKYLTIDDAKVIKESLEEFAKNEPSSIVLTELRNALA</sequence>
<dbReference type="GO" id="GO:0043248">
    <property type="term" value="P:proteasome assembly"/>
    <property type="evidence" value="ECO:0007669"/>
    <property type="project" value="EnsemblFungi"/>
</dbReference>
<accession>G3ARX7</accession>
<dbReference type="InterPro" id="IPR055443">
    <property type="entry name" value="HEAT_ECM29"/>
</dbReference>
<dbReference type="PANTHER" id="PTHR23346">
    <property type="entry name" value="TRANSLATIONAL ACTIVATOR GCN1-RELATED"/>
    <property type="match status" value="1"/>
</dbReference>
<dbReference type="GO" id="GO:0005634">
    <property type="term" value="C:nucleus"/>
    <property type="evidence" value="ECO:0007669"/>
    <property type="project" value="EnsemblFungi"/>
</dbReference>
<evidence type="ECO:0000256" key="2">
    <source>
        <dbReference type="ARBA" id="ARBA00022490"/>
    </source>
</evidence>
<dbReference type="Pfam" id="PF24492">
    <property type="entry name" value="HEAT_ECM29"/>
    <property type="match status" value="1"/>
</dbReference>
<dbReference type="GO" id="GO:0000502">
    <property type="term" value="C:proteasome complex"/>
    <property type="evidence" value="ECO:0007669"/>
    <property type="project" value="UniProtKB-KW"/>
</dbReference>
<dbReference type="Pfam" id="PF13001">
    <property type="entry name" value="ECM29_N"/>
    <property type="match status" value="1"/>
</dbReference>
<protein>
    <recommendedName>
        <fullName evidence="9">Proteasome component ECM29</fullName>
    </recommendedName>
</protein>
<evidence type="ECO:0000313" key="8">
    <source>
        <dbReference type="Proteomes" id="UP000000709"/>
    </source>
</evidence>
<evidence type="ECO:0000259" key="5">
    <source>
        <dbReference type="Pfam" id="PF13001"/>
    </source>
</evidence>
<dbReference type="EMBL" id="GL996503">
    <property type="protein sequence ID" value="EGW31826.1"/>
    <property type="molecule type" value="Genomic_DNA"/>
</dbReference>
<dbReference type="PANTHER" id="PTHR23346:SF19">
    <property type="entry name" value="PROTEASOME ADAPTER AND SCAFFOLD PROTEIN ECM29"/>
    <property type="match status" value="1"/>
</dbReference>
<evidence type="ECO:0000259" key="6">
    <source>
        <dbReference type="Pfam" id="PF24492"/>
    </source>
</evidence>
<evidence type="ECO:0008006" key="9">
    <source>
        <dbReference type="Google" id="ProtNLM"/>
    </source>
</evidence>
<name>G3ARX7_SPAPN</name>
<keyword evidence="4" id="KW-0647">Proteasome</keyword>
<dbReference type="GeneID" id="18871595"/>
<evidence type="ECO:0000313" key="7">
    <source>
        <dbReference type="EMBL" id="EGW31826.1"/>
    </source>
</evidence>
<dbReference type="GO" id="GO:0005737">
    <property type="term" value="C:cytoplasm"/>
    <property type="evidence" value="ECO:0007669"/>
    <property type="project" value="UniProtKB-SubCell"/>
</dbReference>
<dbReference type="HOGENOM" id="CLU_000880_2_1_1"/>
<dbReference type="Pfam" id="PF23731">
    <property type="entry name" value="ARM_ECM29_C"/>
    <property type="match status" value="1"/>
</dbReference>
<reference evidence="7 8" key="1">
    <citation type="journal article" date="2011" name="Proc. Natl. Acad. Sci. U.S.A.">
        <title>Comparative genomics of xylose-fermenting fungi for enhanced biofuel production.</title>
        <authorList>
            <person name="Wohlbach D.J."/>
            <person name="Kuo A."/>
            <person name="Sato T.K."/>
            <person name="Potts K.M."/>
            <person name="Salamov A.A."/>
            <person name="LaButti K.M."/>
            <person name="Sun H."/>
            <person name="Clum A."/>
            <person name="Pangilinan J.L."/>
            <person name="Lindquist E.A."/>
            <person name="Lucas S."/>
            <person name="Lapidus A."/>
            <person name="Jin M."/>
            <person name="Gunawan C."/>
            <person name="Balan V."/>
            <person name="Dale B.E."/>
            <person name="Jeffries T.W."/>
            <person name="Zinkel R."/>
            <person name="Barry K.W."/>
            <person name="Grigoriev I.V."/>
            <person name="Gasch A.P."/>
        </authorList>
    </citation>
    <scope>NUCLEOTIDE SEQUENCE [LARGE SCALE GENOMIC DNA]</scope>
    <source>
        <strain evidence="8">NRRL Y-27907 / 11-Y1</strain>
    </source>
</reference>
<dbReference type="STRING" id="619300.G3ARX7"/>
<dbReference type="InterPro" id="IPR016024">
    <property type="entry name" value="ARM-type_fold"/>
</dbReference>
<evidence type="ECO:0000256" key="1">
    <source>
        <dbReference type="ARBA" id="ARBA00004496"/>
    </source>
</evidence>
<dbReference type="FunCoup" id="G3ARX7">
    <property type="interactions" value="1011"/>
</dbReference>
<dbReference type="OMA" id="CRIKDIE"/>
<dbReference type="SUPFAM" id="SSF48371">
    <property type="entry name" value="ARM repeat"/>
    <property type="match status" value="3"/>
</dbReference>
<evidence type="ECO:0000256" key="4">
    <source>
        <dbReference type="ARBA" id="ARBA00022942"/>
    </source>
</evidence>
<dbReference type="InterPro" id="IPR011989">
    <property type="entry name" value="ARM-like"/>
</dbReference>